<reference evidence="1 2" key="1">
    <citation type="submission" date="2022-12" db="EMBL/GenBank/DDBJ databases">
        <title>Hymenobacter canadensis sp. nov. isolated from lake water of the Cambridge Bay, Canada.</title>
        <authorList>
            <person name="Kim W.H."/>
            <person name="Lee Y.M."/>
        </authorList>
    </citation>
    <scope>NUCLEOTIDE SEQUENCE [LARGE SCALE GENOMIC DNA]</scope>
    <source>
        <strain evidence="1 2">PAMC 29467</strain>
    </source>
</reference>
<protein>
    <recommendedName>
        <fullName evidence="3">DUF3108 domain-containing protein</fullName>
    </recommendedName>
</protein>
<dbReference type="EMBL" id="CP114767">
    <property type="protein sequence ID" value="WBA40687.1"/>
    <property type="molecule type" value="Genomic_DNA"/>
</dbReference>
<accession>A0ABY7LML2</accession>
<keyword evidence="2" id="KW-1185">Reference proteome</keyword>
<gene>
    <name evidence="1" type="ORF">O3303_12735</name>
</gene>
<proteinExistence type="predicted"/>
<name>A0ABY7LML2_9BACT</name>
<evidence type="ECO:0000313" key="2">
    <source>
        <dbReference type="Proteomes" id="UP001211005"/>
    </source>
</evidence>
<sequence length="192" mass="22432">MLISSFSFISFICNGQVKSTEKYVNIHEKSNNSALFKMGNGTYLDFYLDSKFKFGTHEYYVKIRNYSWGKIDTSYIREDNNNYYHFNRKLKNESILLPKNVKLGQTWFEADNSWSYKIIGIDEKLTTPAKRYKKLVVVECIQLLNRDKEKFKMYHMYYAEGVGLIASVNNGNLTSYLVELKENAKIGDVIGK</sequence>
<organism evidence="1 2">
    <name type="scientific">Hymenobacter canadensis</name>
    <dbReference type="NCBI Taxonomy" id="2999067"/>
    <lineage>
        <taxon>Bacteria</taxon>
        <taxon>Pseudomonadati</taxon>
        <taxon>Bacteroidota</taxon>
        <taxon>Cytophagia</taxon>
        <taxon>Cytophagales</taxon>
        <taxon>Hymenobacteraceae</taxon>
        <taxon>Hymenobacter</taxon>
    </lineage>
</organism>
<evidence type="ECO:0000313" key="1">
    <source>
        <dbReference type="EMBL" id="WBA40687.1"/>
    </source>
</evidence>
<evidence type="ECO:0008006" key="3">
    <source>
        <dbReference type="Google" id="ProtNLM"/>
    </source>
</evidence>
<dbReference type="RefSeq" id="WP_269558772.1">
    <property type="nucleotide sequence ID" value="NZ_CP114767.1"/>
</dbReference>
<dbReference type="Proteomes" id="UP001211005">
    <property type="component" value="Chromosome"/>
</dbReference>